<keyword evidence="9 13" id="KW-0460">Magnesium</keyword>
<feature type="binding site" evidence="13">
    <location>
        <position position="224"/>
    </location>
    <ligand>
        <name>Mg(2+)</name>
        <dbReference type="ChEBI" id="CHEBI:18420"/>
    </ligand>
</feature>
<evidence type="ECO:0000256" key="4">
    <source>
        <dbReference type="ARBA" id="ARBA00008319"/>
    </source>
</evidence>
<organism evidence="16 17">
    <name type="scientific">Denitrificimonas halotolerans</name>
    <dbReference type="NCBI Taxonomy" id="3098930"/>
    <lineage>
        <taxon>Bacteria</taxon>
        <taxon>Pseudomonadati</taxon>
        <taxon>Pseudomonadota</taxon>
        <taxon>Gammaproteobacteria</taxon>
        <taxon>Pseudomonadales</taxon>
        <taxon>Pseudomonadaceae</taxon>
        <taxon>Denitrificimonas</taxon>
    </lineage>
</organism>
<comment type="pathway">
    <text evidence="3 13 14">Amino-acid biosynthesis; L-leucine biosynthesis; L-leucine from 3-methyl-2-oxobutanoate: step 3/4.</text>
</comment>
<comment type="subunit">
    <text evidence="5 13 14">Homodimer.</text>
</comment>
<dbReference type="InterPro" id="IPR019818">
    <property type="entry name" value="IsoCit/isopropylmalate_DH_CS"/>
</dbReference>
<dbReference type="Pfam" id="PF00180">
    <property type="entry name" value="Iso_dh"/>
    <property type="match status" value="1"/>
</dbReference>
<evidence type="ECO:0000313" key="16">
    <source>
        <dbReference type="EMBL" id="MDY7218840.1"/>
    </source>
</evidence>
<evidence type="ECO:0000256" key="3">
    <source>
        <dbReference type="ARBA" id="ARBA00004762"/>
    </source>
</evidence>
<keyword evidence="13" id="KW-0464">Manganese</keyword>
<feature type="site" description="Important for catalysis" evidence="13">
    <location>
        <position position="141"/>
    </location>
</feature>
<feature type="binding site" evidence="13">
    <location>
        <begin position="76"/>
        <end position="89"/>
    </location>
    <ligand>
        <name>NAD(+)</name>
        <dbReference type="ChEBI" id="CHEBI:57540"/>
    </ligand>
</feature>
<dbReference type="InterPro" id="IPR024084">
    <property type="entry name" value="IsoPropMal-DH-like_dom"/>
</dbReference>
<evidence type="ECO:0000256" key="14">
    <source>
        <dbReference type="RuleBase" id="RU004445"/>
    </source>
</evidence>
<feature type="binding site" evidence="13">
    <location>
        <position position="248"/>
    </location>
    <ligand>
        <name>Mg(2+)</name>
        <dbReference type="ChEBI" id="CHEBI:18420"/>
    </ligand>
</feature>
<feature type="binding site" evidence="13">
    <location>
        <position position="252"/>
    </location>
    <ligand>
        <name>Mg(2+)</name>
        <dbReference type="ChEBI" id="CHEBI:18420"/>
    </ligand>
</feature>
<protein>
    <recommendedName>
        <fullName evidence="13">3-isopropylmalate dehydrogenase</fullName>
        <ecNumber evidence="13">1.1.1.85</ecNumber>
    </recommendedName>
    <alternativeName>
        <fullName evidence="13">3-IPM-DH</fullName>
    </alternativeName>
    <alternativeName>
        <fullName evidence="13">Beta-IPM dehydrogenase</fullName>
        <shortName evidence="13">IMDH</shortName>
    </alternativeName>
</protein>
<feature type="binding site" evidence="13">
    <location>
        <begin position="282"/>
        <end position="294"/>
    </location>
    <ligand>
        <name>NAD(+)</name>
        <dbReference type="ChEBI" id="CHEBI:57540"/>
    </ligand>
</feature>
<keyword evidence="7 13" id="KW-0028">Amino-acid biosynthesis</keyword>
<comment type="subcellular location">
    <subcellularLocation>
        <location evidence="13">Cytoplasm</location>
    </subcellularLocation>
</comment>
<evidence type="ECO:0000256" key="7">
    <source>
        <dbReference type="ARBA" id="ARBA00022605"/>
    </source>
</evidence>
<evidence type="ECO:0000256" key="8">
    <source>
        <dbReference type="ARBA" id="ARBA00022723"/>
    </source>
</evidence>
<keyword evidence="11 13" id="KW-0520">NAD</keyword>
<keyword evidence="12 13" id="KW-0100">Branched-chain amino acid biosynthesis</keyword>
<evidence type="ECO:0000256" key="10">
    <source>
        <dbReference type="ARBA" id="ARBA00023002"/>
    </source>
</evidence>
<reference evidence="16 17" key="1">
    <citation type="submission" date="2023-12" db="EMBL/GenBank/DDBJ databases">
        <title>Denitrificimonas halotolerans sp. nov.,a novel species isolated from landfill leachate.</title>
        <authorList>
            <person name="Wang S."/>
        </authorList>
    </citation>
    <scope>NUCLEOTIDE SEQUENCE [LARGE SCALE GENOMIC DNA]</scope>
    <source>
        <strain evidence="16 17">JX-1</strain>
    </source>
</reference>
<name>A0ABU5GPC1_9GAMM</name>
<evidence type="ECO:0000256" key="13">
    <source>
        <dbReference type="HAMAP-Rule" id="MF_01033"/>
    </source>
</evidence>
<dbReference type="EMBL" id="JAXIVU010000004">
    <property type="protein sequence ID" value="MDY7218840.1"/>
    <property type="molecule type" value="Genomic_DNA"/>
</dbReference>
<comment type="catalytic activity">
    <reaction evidence="1 13 14">
        <text>(2R,3S)-3-isopropylmalate + NAD(+) = 4-methyl-2-oxopentanoate + CO2 + NADH</text>
        <dbReference type="Rhea" id="RHEA:32271"/>
        <dbReference type="ChEBI" id="CHEBI:16526"/>
        <dbReference type="ChEBI" id="CHEBI:17865"/>
        <dbReference type="ChEBI" id="CHEBI:35121"/>
        <dbReference type="ChEBI" id="CHEBI:57540"/>
        <dbReference type="ChEBI" id="CHEBI:57945"/>
        <dbReference type="EC" id="1.1.1.85"/>
    </reaction>
</comment>
<feature type="binding site" evidence="13">
    <location>
        <position position="224"/>
    </location>
    <ligand>
        <name>substrate</name>
    </ligand>
</feature>
<dbReference type="HAMAP" id="MF_01033">
    <property type="entry name" value="LeuB_type1"/>
    <property type="match status" value="1"/>
</dbReference>
<sequence length="360" mass="38846">MKKKILVMPGDGIGPEITREAVKVLEQAAQKFSLDFELVDGELGGAAIDKHGVPLADTTLALAREVDAILLGAVGGPKWDTLDPAIRPERGLLKLRSELGLFGNLRPALLYPQLAEASSLKPEVVSGLDILIVRELTGGIYFGTPRDTVILDNGERMAYDTLPYKESEIRRIAKVGFDMARLRNKKVCSVDKANVLASSRLWREVVNEVAKDYPDVELSHMYVDNAAMQLVMAPKQFDVIVTENMFGDILSDQASMLTGSIGMLPSASLDSNNKGMYEPSHGSAPDIAGQNLANPLATILSVSMMLRYTFNQLAAADAIEQAVSDVLDQGLRTGDIFSEGMRKVGTVEMGDAVVAALAKL</sequence>
<dbReference type="SMART" id="SM01329">
    <property type="entry name" value="Iso_dh"/>
    <property type="match status" value="1"/>
</dbReference>
<dbReference type="NCBIfam" id="TIGR00169">
    <property type="entry name" value="leuB"/>
    <property type="match status" value="1"/>
</dbReference>
<dbReference type="EC" id="1.1.1.85" evidence="13"/>
<dbReference type="GO" id="GO:0003862">
    <property type="term" value="F:3-isopropylmalate dehydrogenase activity"/>
    <property type="evidence" value="ECO:0007669"/>
    <property type="project" value="UniProtKB-EC"/>
</dbReference>
<dbReference type="PANTHER" id="PTHR42979">
    <property type="entry name" value="3-ISOPROPYLMALATE DEHYDROGENASE"/>
    <property type="match status" value="1"/>
</dbReference>
<gene>
    <name evidence="13 16" type="primary">leuB</name>
    <name evidence="16" type="ORF">TOI97_04550</name>
</gene>
<evidence type="ECO:0000256" key="6">
    <source>
        <dbReference type="ARBA" id="ARBA00022430"/>
    </source>
</evidence>
<feature type="binding site" evidence="13">
    <location>
        <position position="106"/>
    </location>
    <ligand>
        <name>substrate</name>
    </ligand>
</feature>
<comment type="cofactor">
    <cofactor evidence="2">
        <name>Mn(2+)</name>
        <dbReference type="ChEBI" id="CHEBI:29035"/>
    </cofactor>
</comment>
<feature type="domain" description="Isopropylmalate dehydrogenase-like" evidence="15">
    <location>
        <begin position="4"/>
        <end position="353"/>
    </location>
</feature>
<evidence type="ECO:0000256" key="1">
    <source>
        <dbReference type="ARBA" id="ARBA00000624"/>
    </source>
</evidence>
<comment type="function">
    <text evidence="13 14">Catalyzes the oxidation of 3-carboxy-2-hydroxy-4-methylpentanoate (3-isopropylmalate) to 3-carboxy-4-methyl-2-oxopentanoate. The product decarboxylates to 4-methyl-2 oxopentanoate.</text>
</comment>
<accession>A0ABU5GPC1</accession>
<dbReference type="PROSITE" id="PS00470">
    <property type="entry name" value="IDH_IMDH"/>
    <property type="match status" value="1"/>
</dbReference>
<dbReference type="PANTHER" id="PTHR42979:SF1">
    <property type="entry name" value="3-ISOPROPYLMALATE DEHYDROGENASE"/>
    <property type="match status" value="1"/>
</dbReference>
<keyword evidence="10 13" id="KW-0560">Oxidoreductase</keyword>
<keyword evidence="6 13" id="KW-0432">Leucine biosynthesis</keyword>
<comment type="cofactor">
    <cofactor evidence="13 14">
        <name>Mg(2+)</name>
        <dbReference type="ChEBI" id="CHEBI:18420"/>
    </cofactor>
    <cofactor evidence="13 14">
        <name>Mn(2+)</name>
        <dbReference type="ChEBI" id="CHEBI:29035"/>
    </cofactor>
    <text evidence="13 14">Binds 1 Mg(2+) or Mn(2+) ion per subunit.</text>
</comment>
<dbReference type="SUPFAM" id="SSF53659">
    <property type="entry name" value="Isocitrate/Isopropylmalate dehydrogenase-like"/>
    <property type="match status" value="1"/>
</dbReference>
<comment type="similarity">
    <text evidence="4 13">Belongs to the isocitrate and isopropylmalate dehydrogenases family. LeuB type 1 subfamily.</text>
</comment>
<comment type="caution">
    <text evidence="16">The sequence shown here is derived from an EMBL/GenBank/DDBJ whole genome shotgun (WGS) entry which is preliminary data.</text>
</comment>
<evidence type="ECO:0000256" key="9">
    <source>
        <dbReference type="ARBA" id="ARBA00022842"/>
    </source>
</evidence>
<dbReference type="Proteomes" id="UP001294570">
    <property type="component" value="Unassembled WGS sequence"/>
</dbReference>
<proteinExistence type="inferred from homology"/>
<dbReference type="Gene3D" id="3.40.718.10">
    <property type="entry name" value="Isopropylmalate Dehydrogenase"/>
    <property type="match status" value="1"/>
</dbReference>
<evidence type="ECO:0000256" key="12">
    <source>
        <dbReference type="ARBA" id="ARBA00023304"/>
    </source>
</evidence>
<feature type="site" description="Important for catalysis" evidence="13">
    <location>
        <position position="192"/>
    </location>
</feature>
<keyword evidence="8 13" id="KW-0479">Metal-binding</keyword>
<keyword evidence="13" id="KW-0963">Cytoplasm</keyword>
<feature type="binding site" evidence="13">
    <location>
        <position position="96"/>
    </location>
    <ligand>
        <name>substrate</name>
    </ligand>
</feature>
<feature type="binding site" evidence="13">
    <location>
        <position position="134"/>
    </location>
    <ligand>
        <name>substrate</name>
    </ligand>
</feature>
<evidence type="ECO:0000256" key="2">
    <source>
        <dbReference type="ARBA" id="ARBA00001936"/>
    </source>
</evidence>
<evidence type="ECO:0000256" key="11">
    <source>
        <dbReference type="ARBA" id="ARBA00023027"/>
    </source>
</evidence>
<evidence type="ECO:0000259" key="15">
    <source>
        <dbReference type="SMART" id="SM01329"/>
    </source>
</evidence>
<dbReference type="RefSeq" id="WP_321552936.1">
    <property type="nucleotide sequence ID" value="NZ_JAXIVU010000004.1"/>
</dbReference>
<dbReference type="InterPro" id="IPR004429">
    <property type="entry name" value="Isopropylmalate_DH"/>
</dbReference>
<keyword evidence="17" id="KW-1185">Reference proteome</keyword>
<evidence type="ECO:0000256" key="5">
    <source>
        <dbReference type="ARBA" id="ARBA00011738"/>
    </source>
</evidence>
<evidence type="ECO:0000313" key="17">
    <source>
        <dbReference type="Proteomes" id="UP001294570"/>
    </source>
</evidence>